<reference evidence="2" key="2">
    <citation type="submission" date="2020-03" db="EMBL/GenBank/DDBJ databases">
        <title>Flavobacteriaceae bacterium strain TP-CH-4, a member of the family Flavobacteriaceae isolated from a deep-sea seamount.</title>
        <authorList>
            <person name="Zhang D.-C."/>
        </authorList>
    </citation>
    <scope>NUCLEOTIDE SEQUENCE</scope>
    <source>
        <strain evidence="2">TP-CH-4</strain>
    </source>
</reference>
<organism evidence="2 3">
    <name type="scientific">Pelagihabitans pacificus</name>
    <dbReference type="NCBI Taxonomy" id="2696054"/>
    <lineage>
        <taxon>Bacteria</taxon>
        <taxon>Pseudomonadati</taxon>
        <taxon>Bacteroidota</taxon>
        <taxon>Flavobacteriia</taxon>
        <taxon>Flavobacteriales</taxon>
        <taxon>Flavobacteriaceae</taxon>
        <taxon>Pelagihabitans</taxon>
    </lineage>
</organism>
<keyword evidence="1" id="KW-0812">Transmembrane</keyword>
<evidence type="ECO:0000313" key="3">
    <source>
        <dbReference type="Proteomes" id="UP000707206"/>
    </source>
</evidence>
<feature type="transmembrane region" description="Helical" evidence="1">
    <location>
        <begin position="81"/>
        <end position="101"/>
    </location>
</feature>
<accession>A0A967AR40</accession>
<feature type="transmembrane region" description="Helical" evidence="1">
    <location>
        <begin position="107"/>
        <end position="127"/>
    </location>
</feature>
<reference evidence="2" key="1">
    <citation type="submission" date="2019-07" db="EMBL/GenBank/DDBJ databases">
        <authorList>
            <person name="De-Chao Zhang Q."/>
        </authorList>
    </citation>
    <scope>NUCLEOTIDE SEQUENCE</scope>
    <source>
        <strain evidence="2">TP-CH-4</strain>
    </source>
</reference>
<proteinExistence type="predicted"/>
<evidence type="ECO:0000256" key="1">
    <source>
        <dbReference type="SAM" id="Phobius"/>
    </source>
</evidence>
<evidence type="ECO:0000313" key="2">
    <source>
        <dbReference type="EMBL" id="NHF58629.1"/>
    </source>
</evidence>
<keyword evidence="3" id="KW-1185">Reference proteome</keyword>
<dbReference type="Proteomes" id="UP000707206">
    <property type="component" value="Unassembled WGS sequence"/>
</dbReference>
<comment type="caution">
    <text evidence="2">The sequence shown here is derived from an EMBL/GenBank/DDBJ whole genome shotgun (WGS) entry which is preliminary data.</text>
</comment>
<keyword evidence="1" id="KW-0472">Membrane</keyword>
<keyword evidence="1" id="KW-1133">Transmembrane helix</keyword>
<dbReference type="AlphaFoldDB" id="A0A967AR40"/>
<dbReference type="EMBL" id="VIKU02000001">
    <property type="protein sequence ID" value="NHF58629.1"/>
    <property type="molecule type" value="Genomic_DNA"/>
</dbReference>
<name>A0A967AR40_9FLAO</name>
<sequence length="144" mass="16116">MQPTRSNTDTYSHTGIISKMGDRSLVVSLDENVHCESCRAKATCGITDATTKQIEITDPEGIFQMHEPVQVVLQKQLGLKAVFWAYVFPFILMLATLLIGSVFLEEWLAGLLSLGVLVPYYLTLYVLRDAFKKTFRIAVLKLSS</sequence>
<gene>
    <name evidence="2" type="ORF">FK220_004720</name>
</gene>
<protein>
    <submittedName>
        <fullName evidence="2">SoxR reducing system RseC family protein</fullName>
    </submittedName>
</protein>
<dbReference type="Pfam" id="PF04246">
    <property type="entry name" value="RseC_MucC"/>
    <property type="match status" value="1"/>
</dbReference>
<dbReference type="RefSeq" id="WP_152573111.1">
    <property type="nucleotide sequence ID" value="NZ_VIKU02000001.1"/>
</dbReference>